<evidence type="ECO:0000313" key="7">
    <source>
        <dbReference type="EMBL" id="MDR7100041.1"/>
    </source>
</evidence>
<evidence type="ECO:0000256" key="3">
    <source>
        <dbReference type="ARBA" id="ARBA00022989"/>
    </source>
</evidence>
<name>A0ABU1VRC3_9GAMM</name>
<gene>
    <name evidence="7" type="ORF">J2X04_002422</name>
</gene>
<dbReference type="RefSeq" id="WP_310056188.1">
    <property type="nucleotide sequence ID" value="NZ_JAVDVW010000002.1"/>
</dbReference>
<feature type="transmembrane region" description="Helical" evidence="5">
    <location>
        <begin position="59"/>
        <end position="77"/>
    </location>
</feature>
<dbReference type="EMBL" id="JAVDVW010000002">
    <property type="protein sequence ID" value="MDR7100041.1"/>
    <property type="molecule type" value="Genomic_DNA"/>
</dbReference>
<dbReference type="Pfam" id="PF06271">
    <property type="entry name" value="RDD"/>
    <property type="match status" value="1"/>
</dbReference>
<feature type="transmembrane region" description="Helical" evidence="5">
    <location>
        <begin position="34"/>
        <end position="53"/>
    </location>
</feature>
<organism evidence="7 8">
    <name type="scientific">Agrilutibacter niabensis</name>
    <dbReference type="NCBI Taxonomy" id="380628"/>
    <lineage>
        <taxon>Bacteria</taxon>
        <taxon>Pseudomonadati</taxon>
        <taxon>Pseudomonadota</taxon>
        <taxon>Gammaproteobacteria</taxon>
        <taxon>Lysobacterales</taxon>
        <taxon>Lysobacteraceae</taxon>
        <taxon>Agrilutibacter</taxon>
    </lineage>
</organism>
<keyword evidence="4 5" id="KW-0472">Membrane</keyword>
<sequence>MLDTYREVVTPEGVALHLPAAGPVPRALAWAIDLAIRIGVLMVASMVLAMLGTAGFGPYAVLMFVVFWFYHVLFEVLDRGRTPGKRALGLRVIAANGAPVGWLAAFTRNLLRTVDMLPFGYATGLVTSLADPWGRRLGDMVAGTLVVHDARPHEPQAAPVGTALAPAVPLRPHEQAALVAFAERGPQLTQERQVELADIAEPLVQARGPLGVARLYGIANWLLGRRG</sequence>
<dbReference type="InterPro" id="IPR010432">
    <property type="entry name" value="RDD"/>
</dbReference>
<proteinExistence type="predicted"/>
<keyword evidence="3 5" id="KW-1133">Transmembrane helix</keyword>
<dbReference type="PANTHER" id="PTHR38480:SF1">
    <property type="entry name" value="SLR0254 PROTEIN"/>
    <property type="match status" value="1"/>
</dbReference>
<keyword evidence="8" id="KW-1185">Reference proteome</keyword>
<reference evidence="7 8" key="1">
    <citation type="submission" date="2023-07" db="EMBL/GenBank/DDBJ databases">
        <title>Sorghum-associated microbial communities from plants grown in Nebraska, USA.</title>
        <authorList>
            <person name="Schachtman D."/>
        </authorList>
    </citation>
    <scope>NUCLEOTIDE SEQUENCE [LARGE SCALE GENOMIC DNA]</scope>
    <source>
        <strain evidence="7 8">BE187</strain>
    </source>
</reference>
<evidence type="ECO:0000256" key="5">
    <source>
        <dbReference type="SAM" id="Phobius"/>
    </source>
</evidence>
<comment type="caution">
    <text evidence="7">The sequence shown here is derived from an EMBL/GenBank/DDBJ whole genome shotgun (WGS) entry which is preliminary data.</text>
</comment>
<comment type="subcellular location">
    <subcellularLocation>
        <location evidence="1">Membrane</location>
        <topology evidence="1">Multi-pass membrane protein</topology>
    </subcellularLocation>
</comment>
<keyword evidence="2 5" id="KW-0812">Transmembrane</keyword>
<evidence type="ECO:0000256" key="4">
    <source>
        <dbReference type="ARBA" id="ARBA00023136"/>
    </source>
</evidence>
<feature type="domain" description="RDD" evidence="6">
    <location>
        <begin position="21"/>
        <end position="143"/>
    </location>
</feature>
<evidence type="ECO:0000256" key="1">
    <source>
        <dbReference type="ARBA" id="ARBA00004141"/>
    </source>
</evidence>
<protein>
    <submittedName>
        <fullName evidence="7">RDD family membrane protein YckC</fullName>
    </submittedName>
</protein>
<evidence type="ECO:0000256" key="2">
    <source>
        <dbReference type="ARBA" id="ARBA00022692"/>
    </source>
</evidence>
<dbReference type="PANTHER" id="PTHR38480">
    <property type="entry name" value="SLR0254 PROTEIN"/>
    <property type="match status" value="1"/>
</dbReference>
<accession>A0ABU1VRC3</accession>
<dbReference type="Proteomes" id="UP001267878">
    <property type="component" value="Unassembled WGS sequence"/>
</dbReference>
<evidence type="ECO:0000313" key="8">
    <source>
        <dbReference type="Proteomes" id="UP001267878"/>
    </source>
</evidence>
<evidence type="ECO:0000259" key="6">
    <source>
        <dbReference type="Pfam" id="PF06271"/>
    </source>
</evidence>